<sequence>MKFLSATLIACGVLSAPALAAPTTPQLNICNIIDPVVKAIKQTSIASEVSSYCSSLIRHTVTTSYTTSITTVTTTQTTLPPVSTTTTTTQINTATSTIVQISYTPNPTVTTLTTLTEPSPTFYVATNPYYANSIAEIGKRDIERNVEPEVPKPAALAPFASSLLSSACSCIVTPPPATYTLSYSVTTTSVTVNTDGPLSTNTIVQVSVLTTTTLTTTTITKPPTNTLTVVSTTTTTPPPDATATVVCDVLGGETAACVNGVIYTANNVPYNQCLADCQSNPSCVSIFWYDGFSTCRLTTASVADCLQPDSWTDDPFFVFSDKNCPPNAYVESTAGD</sequence>
<dbReference type="AlphaFoldDB" id="A0A8H4W3D5"/>
<keyword evidence="3" id="KW-1185">Reference proteome</keyword>
<accession>A0A8H4W3D5</accession>
<organism evidence="2 3">
    <name type="scientific">Cudoniella acicularis</name>
    <dbReference type="NCBI Taxonomy" id="354080"/>
    <lineage>
        <taxon>Eukaryota</taxon>
        <taxon>Fungi</taxon>
        <taxon>Dikarya</taxon>
        <taxon>Ascomycota</taxon>
        <taxon>Pezizomycotina</taxon>
        <taxon>Leotiomycetes</taxon>
        <taxon>Helotiales</taxon>
        <taxon>Tricladiaceae</taxon>
        <taxon>Cudoniella</taxon>
    </lineage>
</organism>
<proteinExistence type="predicted"/>
<keyword evidence="1" id="KW-0732">Signal</keyword>
<feature type="signal peptide" evidence="1">
    <location>
        <begin position="1"/>
        <end position="20"/>
    </location>
</feature>
<evidence type="ECO:0000313" key="3">
    <source>
        <dbReference type="Proteomes" id="UP000566819"/>
    </source>
</evidence>
<evidence type="ECO:0000313" key="2">
    <source>
        <dbReference type="EMBL" id="KAF4630255.1"/>
    </source>
</evidence>
<dbReference type="EMBL" id="JAAMPI010000570">
    <property type="protein sequence ID" value="KAF4630255.1"/>
    <property type="molecule type" value="Genomic_DNA"/>
</dbReference>
<protein>
    <recommendedName>
        <fullName evidence="4">Apple domain-containing protein</fullName>
    </recommendedName>
</protein>
<name>A0A8H4W3D5_9HELO</name>
<comment type="caution">
    <text evidence="2">The sequence shown here is derived from an EMBL/GenBank/DDBJ whole genome shotgun (WGS) entry which is preliminary data.</text>
</comment>
<evidence type="ECO:0000256" key="1">
    <source>
        <dbReference type="SAM" id="SignalP"/>
    </source>
</evidence>
<evidence type="ECO:0008006" key="4">
    <source>
        <dbReference type="Google" id="ProtNLM"/>
    </source>
</evidence>
<feature type="chain" id="PRO_5034377975" description="Apple domain-containing protein" evidence="1">
    <location>
        <begin position="21"/>
        <end position="336"/>
    </location>
</feature>
<gene>
    <name evidence="2" type="ORF">G7Y89_g7890</name>
</gene>
<reference evidence="2 3" key="1">
    <citation type="submission" date="2020-03" db="EMBL/GenBank/DDBJ databases">
        <title>Draft Genome Sequence of Cudoniella acicularis.</title>
        <authorList>
            <person name="Buettner E."/>
            <person name="Kellner H."/>
        </authorList>
    </citation>
    <scope>NUCLEOTIDE SEQUENCE [LARGE SCALE GENOMIC DNA]</scope>
    <source>
        <strain evidence="2 3">DSM 108380</strain>
    </source>
</reference>
<dbReference type="Proteomes" id="UP000566819">
    <property type="component" value="Unassembled WGS sequence"/>
</dbReference>